<gene>
    <name evidence="2" type="ORF">AK830_g270</name>
</gene>
<evidence type="ECO:0000256" key="1">
    <source>
        <dbReference type="SAM" id="MobiDB-lite"/>
    </source>
</evidence>
<sequence length="336" mass="35888">MTKLYVLSAVIQAPFCKDLQLYTWKTALRSRASVKLHLCLFFSILKMVARNLLAALVALSLLETSGASPCKPSTTESLSVSASETLTVSSTSESTTSAISEVTTTSTGTATEDTTTSDLTTTATDLTASGTSTTTVDTTTSSTTTDTTSMTISTTTSSTSTQPTVTNLCSNGDFEGSADEAPTIEPWELRNNQVVTLSIEDDETYAYRSKHSMRVTFAPTTYTASDFVSEQIDASKMEANALYVFTAKVRFNKAKASGTDETGCSSAKAYCSYGQLQFVGTADQVYAADAIDTWGTVTATCQFTQAQLEVGNVRTSVVYVCRDSYGWMDDAKFAKA</sequence>
<dbReference type="EMBL" id="LKCW01000002">
    <property type="protein sequence ID" value="KPM46169.1"/>
    <property type="molecule type" value="Genomic_DNA"/>
</dbReference>
<protein>
    <recommendedName>
        <fullName evidence="4">CBM-cenC domain-containing protein</fullName>
    </recommendedName>
</protein>
<feature type="compositionally biased region" description="Low complexity" evidence="1">
    <location>
        <begin position="73"/>
        <end position="161"/>
    </location>
</feature>
<dbReference type="PROSITE" id="PS00430">
    <property type="entry name" value="TONB_DEPENDENT_REC_1"/>
    <property type="match status" value="1"/>
</dbReference>
<keyword evidence="3" id="KW-1185">Reference proteome</keyword>
<reference evidence="2 3" key="1">
    <citation type="submission" date="2015-09" db="EMBL/GenBank/DDBJ databases">
        <title>Draft genome of a European isolate of the apple canker pathogen Neonectria ditissima.</title>
        <authorList>
            <person name="Gomez-Cortecero A."/>
            <person name="Harrison R.J."/>
            <person name="Armitage A.D."/>
        </authorList>
    </citation>
    <scope>NUCLEOTIDE SEQUENCE [LARGE SCALE GENOMIC DNA]</scope>
    <source>
        <strain evidence="2 3">R09/05</strain>
    </source>
</reference>
<dbReference type="OrthoDB" id="5076540at2759"/>
<evidence type="ECO:0008006" key="4">
    <source>
        <dbReference type="Google" id="ProtNLM"/>
    </source>
</evidence>
<dbReference type="Proteomes" id="UP000050424">
    <property type="component" value="Unassembled WGS sequence"/>
</dbReference>
<dbReference type="InterPro" id="IPR010916">
    <property type="entry name" value="TonB_box_CS"/>
</dbReference>
<dbReference type="AlphaFoldDB" id="A0A0P7BYB0"/>
<proteinExistence type="predicted"/>
<comment type="caution">
    <text evidence="2">The sequence shown here is derived from an EMBL/GenBank/DDBJ whole genome shotgun (WGS) entry which is preliminary data.</text>
</comment>
<evidence type="ECO:0000313" key="3">
    <source>
        <dbReference type="Proteomes" id="UP000050424"/>
    </source>
</evidence>
<organism evidence="2 3">
    <name type="scientific">Neonectria ditissima</name>
    <dbReference type="NCBI Taxonomy" id="78410"/>
    <lineage>
        <taxon>Eukaryota</taxon>
        <taxon>Fungi</taxon>
        <taxon>Dikarya</taxon>
        <taxon>Ascomycota</taxon>
        <taxon>Pezizomycotina</taxon>
        <taxon>Sordariomycetes</taxon>
        <taxon>Hypocreomycetidae</taxon>
        <taxon>Hypocreales</taxon>
        <taxon>Nectriaceae</taxon>
        <taxon>Neonectria</taxon>
    </lineage>
</organism>
<feature type="region of interest" description="Disordered" evidence="1">
    <location>
        <begin position="66"/>
        <end position="164"/>
    </location>
</feature>
<name>A0A0P7BYB0_9HYPO</name>
<evidence type="ECO:0000313" key="2">
    <source>
        <dbReference type="EMBL" id="KPM46169.1"/>
    </source>
</evidence>
<accession>A0A0P7BYB0</accession>